<evidence type="ECO:0000259" key="3">
    <source>
        <dbReference type="Pfam" id="PF00501"/>
    </source>
</evidence>
<dbReference type="VEuPathDB" id="FungiDB:LCOR_01741.1"/>
<dbReference type="OrthoDB" id="10253869at2759"/>
<reference evidence="4" key="1">
    <citation type="submission" date="2013-08" db="EMBL/GenBank/DDBJ databases">
        <title>Gene expansion shapes genome architecture in the human pathogen Lichtheimia corymbifera: an evolutionary genomics analysis in the ancient terrestrial Mucorales (Mucoromycotina).</title>
        <authorList>
            <person name="Schwartze V.U."/>
            <person name="Winter S."/>
            <person name="Shelest E."/>
            <person name="Marcet-Houben M."/>
            <person name="Horn F."/>
            <person name="Wehner S."/>
            <person name="Hoffmann K."/>
            <person name="Riege K."/>
            <person name="Sammeth M."/>
            <person name="Nowrousian M."/>
            <person name="Valiante V."/>
            <person name="Linde J."/>
            <person name="Jacobsen I.D."/>
            <person name="Marz M."/>
            <person name="Brakhage A.A."/>
            <person name="Gabaldon T."/>
            <person name="Bocker S."/>
            <person name="Voigt K."/>
        </authorList>
    </citation>
    <scope>NUCLEOTIDE SEQUENCE [LARGE SCALE GENOMIC DNA]</scope>
    <source>
        <strain evidence="4">FSU 9682</strain>
    </source>
</reference>
<dbReference type="PANTHER" id="PTHR24096">
    <property type="entry name" value="LONG-CHAIN-FATTY-ACID--COA LIGASE"/>
    <property type="match status" value="1"/>
</dbReference>
<feature type="domain" description="AMP-dependent synthetase/ligase" evidence="3">
    <location>
        <begin position="14"/>
        <end position="257"/>
    </location>
</feature>
<accession>A0A068RJ94</accession>
<gene>
    <name evidence="4" type="ORF">LCOR_01741.1</name>
</gene>
<dbReference type="Proteomes" id="UP000027586">
    <property type="component" value="Unassembled WGS sequence"/>
</dbReference>
<evidence type="ECO:0000313" key="5">
    <source>
        <dbReference type="Proteomes" id="UP000027586"/>
    </source>
</evidence>
<dbReference type="SUPFAM" id="SSF56801">
    <property type="entry name" value="Acetyl-CoA synthetase-like"/>
    <property type="match status" value="1"/>
</dbReference>
<dbReference type="STRING" id="1263082.A0A068RJ94"/>
<dbReference type="PANTHER" id="PTHR24096:SF149">
    <property type="entry name" value="AMP-BINDING DOMAIN-CONTAINING PROTEIN-RELATED"/>
    <property type="match status" value="1"/>
</dbReference>
<keyword evidence="2" id="KW-0436">Ligase</keyword>
<dbReference type="GO" id="GO:0016405">
    <property type="term" value="F:CoA-ligase activity"/>
    <property type="evidence" value="ECO:0007669"/>
    <property type="project" value="TreeGrafter"/>
</dbReference>
<dbReference type="Gene3D" id="3.40.50.12780">
    <property type="entry name" value="N-terminal domain of ligase-like"/>
    <property type="match status" value="1"/>
</dbReference>
<proteinExistence type="inferred from homology"/>
<name>A0A068RJ94_9FUNG</name>
<comment type="similarity">
    <text evidence="1">Belongs to the ATP-dependent AMP-binding enzyme family.</text>
</comment>
<evidence type="ECO:0000256" key="1">
    <source>
        <dbReference type="ARBA" id="ARBA00006432"/>
    </source>
</evidence>
<dbReference type="InterPro" id="IPR000873">
    <property type="entry name" value="AMP-dep_synth/lig_dom"/>
</dbReference>
<protein>
    <recommendedName>
        <fullName evidence="3">AMP-dependent synthetase/ligase domain-containing protein</fullName>
    </recommendedName>
</protein>
<evidence type="ECO:0000313" key="4">
    <source>
        <dbReference type="EMBL" id="CDH50019.1"/>
    </source>
</evidence>
<keyword evidence="5" id="KW-1185">Reference proteome</keyword>
<sequence length="269" mass="29055">MAYYYHHWGTGAIAAVVPIECKSSQEVADICKQACPALAVVHASTLETMKNTLATCKLTGIQLVVIGQDAKHDPKNGIHSLHKLIEQPRHDAEAMVMDPKDISFTICTSGTTGPRKLAAMSHGVAASLPSFVSYPLVTNKAHSFMPCFAISLVFGNSTTNVGIHQRARTIMCETPIPFENICALIEKFKVEHMTASLWTLLDFTNSPVVDKYDLSSLKVTLSSGQHVPDAVMKVIKARINADVTAVYGSTECGSIISRSTADNTLKGNH</sequence>
<dbReference type="InterPro" id="IPR042099">
    <property type="entry name" value="ANL_N_sf"/>
</dbReference>
<dbReference type="Pfam" id="PF00501">
    <property type="entry name" value="AMP-binding"/>
    <property type="match status" value="1"/>
</dbReference>
<dbReference type="EMBL" id="CBTN010000005">
    <property type="protein sequence ID" value="CDH50019.1"/>
    <property type="molecule type" value="Genomic_DNA"/>
</dbReference>
<evidence type="ECO:0000256" key="2">
    <source>
        <dbReference type="ARBA" id="ARBA00022598"/>
    </source>
</evidence>
<dbReference type="AlphaFoldDB" id="A0A068RJ94"/>
<comment type="caution">
    <text evidence="4">The sequence shown here is derived from an EMBL/GenBank/DDBJ whole genome shotgun (WGS) entry which is preliminary data.</text>
</comment>
<organism evidence="4 5">
    <name type="scientific">Lichtheimia corymbifera JMRC:FSU:9682</name>
    <dbReference type="NCBI Taxonomy" id="1263082"/>
    <lineage>
        <taxon>Eukaryota</taxon>
        <taxon>Fungi</taxon>
        <taxon>Fungi incertae sedis</taxon>
        <taxon>Mucoromycota</taxon>
        <taxon>Mucoromycotina</taxon>
        <taxon>Mucoromycetes</taxon>
        <taxon>Mucorales</taxon>
        <taxon>Lichtheimiaceae</taxon>
        <taxon>Lichtheimia</taxon>
    </lineage>
</organism>